<keyword evidence="1" id="KW-0732">Signal</keyword>
<feature type="signal peptide" evidence="1">
    <location>
        <begin position="1"/>
        <end position="22"/>
    </location>
</feature>
<dbReference type="EMBL" id="FQZL01000019">
    <property type="protein sequence ID" value="SHJ39978.1"/>
    <property type="molecule type" value="Genomic_DNA"/>
</dbReference>
<dbReference type="InterPro" id="IPR011852">
    <property type="entry name" value="TRAP_TAXI"/>
</dbReference>
<dbReference type="AlphaFoldDB" id="A0A1M6IZP5"/>
<organism evidence="2 3">
    <name type="scientific">Dethiosulfatibacter aminovorans DSM 17477</name>
    <dbReference type="NCBI Taxonomy" id="1121476"/>
    <lineage>
        <taxon>Bacteria</taxon>
        <taxon>Bacillati</taxon>
        <taxon>Bacillota</taxon>
        <taxon>Tissierellia</taxon>
        <taxon>Dethiosulfatibacter</taxon>
    </lineage>
</organism>
<evidence type="ECO:0000313" key="3">
    <source>
        <dbReference type="Proteomes" id="UP000184052"/>
    </source>
</evidence>
<dbReference type="STRING" id="1121476.SAMN02745751_02472"/>
<dbReference type="PANTHER" id="PTHR42941:SF1">
    <property type="entry name" value="SLL1037 PROTEIN"/>
    <property type="match status" value="1"/>
</dbReference>
<dbReference type="OrthoDB" id="9776669at2"/>
<dbReference type="Pfam" id="PF16868">
    <property type="entry name" value="NMT1_3"/>
    <property type="match status" value="1"/>
</dbReference>
<dbReference type="RefSeq" id="WP_073049888.1">
    <property type="nucleotide sequence ID" value="NZ_FQZL01000019.1"/>
</dbReference>
<keyword evidence="3" id="KW-1185">Reference proteome</keyword>
<dbReference type="Proteomes" id="UP000184052">
    <property type="component" value="Unassembled WGS sequence"/>
</dbReference>
<sequence>MRKLSFLLALIMIFAVVGTACSGSEADVASEDGAKKSNQFVTVLTGGSSGAYFALGGTLSNLLNENLDYVNSSVESTGASAVNATKIGNGEAEIAFAMNNVVSFAYNGVESFAEKGKFESIRGITALYPNFCQVITLADTGITQIEDLVGKRVGVGAPGSGVEVDARNILKAHDITYDDIEEDYLSYAESVEQMKNGTIDAAFLTSGLPNASIMDLATTHDVVIVTIRPEMVEKLQETIPYYSSEIIPAGTYDNEEDVYTAAVKTILITREDLDEDTVYDITKTLYENLDAMIDTHNAAKHIDIEKFNEGVPVPLHPGAEKYFREVGVME</sequence>
<dbReference type="SUPFAM" id="SSF53850">
    <property type="entry name" value="Periplasmic binding protein-like II"/>
    <property type="match status" value="1"/>
</dbReference>
<proteinExistence type="predicted"/>
<dbReference type="PROSITE" id="PS51257">
    <property type="entry name" value="PROKAR_LIPOPROTEIN"/>
    <property type="match status" value="1"/>
</dbReference>
<dbReference type="NCBIfam" id="TIGR02122">
    <property type="entry name" value="TRAP_TAXI"/>
    <property type="match status" value="1"/>
</dbReference>
<gene>
    <name evidence="2" type="ORF">SAMN02745751_02472</name>
</gene>
<dbReference type="PANTHER" id="PTHR42941">
    <property type="entry name" value="SLL1037 PROTEIN"/>
    <property type="match status" value="1"/>
</dbReference>
<evidence type="ECO:0000313" key="2">
    <source>
        <dbReference type="EMBL" id="SHJ39978.1"/>
    </source>
</evidence>
<dbReference type="CDD" id="cd13567">
    <property type="entry name" value="PBP2_TtGluBP"/>
    <property type="match status" value="1"/>
</dbReference>
<evidence type="ECO:0008006" key="4">
    <source>
        <dbReference type="Google" id="ProtNLM"/>
    </source>
</evidence>
<protein>
    <recommendedName>
        <fullName evidence="4">TRAP transporter solute receptor, TAXI family</fullName>
    </recommendedName>
</protein>
<dbReference type="Gene3D" id="3.40.190.10">
    <property type="entry name" value="Periplasmic binding protein-like II"/>
    <property type="match status" value="2"/>
</dbReference>
<reference evidence="2 3" key="1">
    <citation type="submission" date="2016-11" db="EMBL/GenBank/DDBJ databases">
        <authorList>
            <person name="Jaros S."/>
            <person name="Januszkiewicz K."/>
            <person name="Wedrychowicz H."/>
        </authorList>
    </citation>
    <scope>NUCLEOTIDE SEQUENCE [LARGE SCALE GENOMIC DNA]</scope>
    <source>
        <strain evidence="2 3">DSM 17477</strain>
    </source>
</reference>
<accession>A0A1M6IZP5</accession>
<name>A0A1M6IZP5_9FIRM</name>
<feature type="chain" id="PRO_5038434971" description="TRAP transporter solute receptor, TAXI family" evidence="1">
    <location>
        <begin position="23"/>
        <end position="330"/>
    </location>
</feature>
<evidence type="ECO:0000256" key="1">
    <source>
        <dbReference type="SAM" id="SignalP"/>
    </source>
</evidence>